<reference evidence="2 3" key="1">
    <citation type="journal article" date="2007" name="Virology">
        <title>Sequence and annotation of the 369-kb NY-2A and the 345-kb AR158 viruses that infect Chlorella NC64A.</title>
        <authorList>
            <person name="Fitzgerald L.A."/>
            <person name="Graves M.V."/>
            <person name="Li X."/>
            <person name="Feldblyum T."/>
            <person name="Nierman W.C."/>
            <person name="Van Etten J.L."/>
        </authorList>
    </citation>
    <scope>NUCLEOTIDE SEQUENCE [LARGE SCALE GENOMIC DNA]</scope>
    <source>
        <strain evidence="2 3">NY-2A</strain>
    </source>
</reference>
<dbReference type="Proteomes" id="UP000202419">
    <property type="component" value="Segment"/>
</dbReference>
<evidence type="ECO:0000259" key="1">
    <source>
        <dbReference type="Pfam" id="PF13392"/>
    </source>
</evidence>
<feature type="domain" description="HNH nuclease" evidence="1">
    <location>
        <begin position="276"/>
        <end position="324"/>
    </location>
</feature>
<dbReference type="OrthoDB" id="21336at10239"/>
<sequence>MDLDEFARFWKQDLSFEQKAKLYYEKIDHIIDDKGGYRPILIGEYRKDTLRYFKDDGEFEIFDDYTIDTNRNIERKDGTRSPKPRILNGYLSVNIRKNRKIYTRSIARAMLSTFFGPPPDLSFTADHIISERKLDDDLSNLRWLDESGQNNNRHMPETHKDARIIVNELFPGDEFTAKEWVGLYTKPDGTKYHENNFTRWAREKKKEFSYKTYDDIDEEEWKIVGDPDKNHVEVSNKNRVKDVIMMSSGREEHVSTSEQLCLTGGYPSKQIDGESYLLHILVFQLWYPDEWKNKKKNEMVLHKEDDRLDFRPENLRLGTRKTNGKDAHDNGKYDGKKTARQSCVAYDGDIIVNEFDSIIEAARYLLKYNDNLTIDVARSGIRRARKKEKDYKGFTWKCV</sequence>
<dbReference type="InterPro" id="IPR044925">
    <property type="entry name" value="His-Me_finger_sf"/>
</dbReference>
<proteinExistence type="predicted"/>
<dbReference type="InterPro" id="IPR003615">
    <property type="entry name" value="HNH_nuc"/>
</dbReference>
<dbReference type="Pfam" id="PF13392">
    <property type="entry name" value="HNH_3"/>
    <property type="match status" value="1"/>
</dbReference>
<gene>
    <name evidence="2" type="primary">B061R</name>
    <name evidence="2" type="ORF">NY2A_B061R</name>
</gene>
<dbReference type="RefSeq" id="YP_001497257.1">
    <property type="nucleotide sequence ID" value="NC_009898.1"/>
</dbReference>
<accession>A7IVT6</accession>
<dbReference type="SUPFAM" id="SSF54060">
    <property type="entry name" value="His-Me finger endonucleases"/>
    <property type="match status" value="2"/>
</dbReference>
<keyword evidence="3" id="KW-1185">Reference proteome</keyword>
<dbReference type="GeneID" id="5658925"/>
<evidence type="ECO:0000313" key="2">
    <source>
        <dbReference type="EMBL" id="ABT14460.1"/>
    </source>
</evidence>
<evidence type="ECO:0000313" key="3">
    <source>
        <dbReference type="Proteomes" id="UP000202419"/>
    </source>
</evidence>
<dbReference type="Gene3D" id="3.90.75.20">
    <property type="match status" value="2"/>
</dbReference>
<name>A7IVT6_PBCVN</name>
<organismHost>
    <name type="scientific">Chlorella</name>
    <dbReference type="NCBI Taxonomy" id="3071"/>
</organismHost>
<dbReference type="KEGG" id="vg:5658925"/>
<organism evidence="2 3">
    <name type="scientific">Paramecium bursaria Chlorella virus NY2A</name>
    <name type="common">PBCV-NY2A</name>
    <dbReference type="NCBI Taxonomy" id="46021"/>
    <lineage>
        <taxon>Viruses</taxon>
        <taxon>Varidnaviria</taxon>
        <taxon>Bamfordvirae</taxon>
        <taxon>Nucleocytoviricota</taxon>
        <taxon>Megaviricetes</taxon>
        <taxon>Algavirales</taxon>
        <taxon>Phycodnaviridae</taxon>
        <taxon>Chlorovirus</taxon>
        <taxon>Chlorovirus americanus</taxon>
    </lineage>
</organism>
<dbReference type="EMBL" id="DQ491002">
    <property type="protein sequence ID" value="ABT14460.1"/>
    <property type="molecule type" value="Genomic_DNA"/>
</dbReference>
<protein>
    <submittedName>
        <fullName evidence="2">Uncharacterized protein B061R</fullName>
    </submittedName>
</protein>